<dbReference type="SUPFAM" id="SSF47027">
    <property type="entry name" value="Acyl-CoA binding protein"/>
    <property type="match status" value="1"/>
</dbReference>
<reference evidence="4 5" key="1">
    <citation type="submission" date="2020-10" db="EMBL/GenBank/DDBJ databases">
        <authorList>
            <person name="Klimov P.B."/>
            <person name="Dyachkov S.M."/>
            <person name="Chetverikov P.E."/>
        </authorList>
    </citation>
    <scope>NUCLEOTIDE SEQUENCE [LARGE SCALE GENOMIC DNA]</scope>
    <source>
        <strain evidence="4">BMOC 18-1129-001#AD2665</strain>
        <tissue evidence="4">Entire mites</tissue>
    </source>
</reference>
<feature type="domain" description="ACB" evidence="3">
    <location>
        <begin position="5"/>
        <end position="90"/>
    </location>
</feature>
<comment type="similarity">
    <text evidence="1">Belongs to the ACBP family.</text>
</comment>
<sequence>MADELTEQFNKAAEDIKNLKARPTDEELLEMYALFKQATVGDCNTPKPGMFALKEKAKWEMWNRKKGMSQQEAKSAYISRAKTLVDTYDLN</sequence>
<dbReference type="InterPro" id="IPR022408">
    <property type="entry name" value="Acyl-CoA-binding_prot_CS"/>
</dbReference>
<dbReference type="InterPro" id="IPR014352">
    <property type="entry name" value="FERM/acyl-CoA-bd_prot_sf"/>
</dbReference>
<dbReference type="PRINTS" id="PR00689">
    <property type="entry name" value="ACOABINDINGP"/>
</dbReference>
<evidence type="ECO:0000256" key="1">
    <source>
        <dbReference type="ARBA" id="ARBA00005567"/>
    </source>
</evidence>
<evidence type="ECO:0000313" key="4">
    <source>
        <dbReference type="EMBL" id="KAG9508880.1"/>
    </source>
</evidence>
<name>A0ABQ7S642_9ACAR</name>
<accession>A0ABQ7S642</accession>
<evidence type="ECO:0000256" key="2">
    <source>
        <dbReference type="ARBA" id="ARBA00023121"/>
    </source>
</evidence>
<dbReference type="Proteomes" id="UP000825002">
    <property type="component" value="Unassembled WGS sequence"/>
</dbReference>
<dbReference type="PROSITE" id="PS51228">
    <property type="entry name" value="ACB_2"/>
    <property type="match status" value="1"/>
</dbReference>
<keyword evidence="5" id="KW-1185">Reference proteome</keyword>
<protein>
    <submittedName>
        <fullName evidence="4">Acyl-CoA-binding protein</fullName>
    </submittedName>
</protein>
<keyword evidence="2" id="KW-0446">Lipid-binding</keyword>
<proteinExistence type="inferred from homology"/>
<dbReference type="InterPro" id="IPR035984">
    <property type="entry name" value="Acyl-CoA-binding_sf"/>
</dbReference>
<dbReference type="Pfam" id="PF00887">
    <property type="entry name" value="ACBP"/>
    <property type="match status" value="1"/>
</dbReference>
<evidence type="ECO:0000259" key="3">
    <source>
        <dbReference type="PROSITE" id="PS51228"/>
    </source>
</evidence>
<comment type="caution">
    <text evidence="4">The sequence shown here is derived from an EMBL/GenBank/DDBJ whole genome shotgun (WGS) entry which is preliminary data.</text>
</comment>
<dbReference type="EMBL" id="JAIFTH010000864">
    <property type="protein sequence ID" value="KAG9508880.1"/>
    <property type="molecule type" value="Genomic_DNA"/>
</dbReference>
<dbReference type="Gene3D" id="1.20.80.10">
    <property type="match status" value="1"/>
</dbReference>
<dbReference type="PROSITE" id="PS00880">
    <property type="entry name" value="ACB_1"/>
    <property type="match status" value="1"/>
</dbReference>
<dbReference type="InterPro" id="IPR000582">
    <property type="entry name" value="Acyl-CoA-binding_protein"/>
</dbReference>
<evidence type="ECO:0000313" key="5">
    <source>
        <dbReference type="Proteomes" id="UP000825002"/>
    </source>
</evidence>
<organism evidence="4 5">
    <name type="scientific">Fragariocoptes setiger</name>
    <dbReference type="NCBI Taxonomy" id="1670756"/>
    <lineage>
        <taxon>Eukaryota</taxon>
        <taxon>Metazoa</taxon>
        <taxon>Ecdysozoa</taxon>
        <taxon>Arthropoda</taxon>
        <taxon>Chelicerata</taxon>
        <taxon>Arachnida</taxon>
        <taxon>Acari</taxon>
        <taxon>Acariformes</taxon>
        <taxon>Trombidiformes</taxon>
        <taxon>Prostigmata</taxon>
        <taxon>Eupodina</taxon>
        <taxon>Eriophyoidea</taxon>
        <taxon>Phytoptidae</taxon>
        <taxon>Fragariocoptes</taxon>
    </lineage>
</organism>
<dbReference type="PANTHER" id="PTHR23310:SF62">
    <property type="entry name" value="ACYL-COA BINDING PROTEIN 1, ISOFORM A"/>
    <property type="match status" value="1"/>
</dbReference>
<gene>
    <name evidence="4" type="primary">DBI</name>
    <name evidence="4" type="ORF">GZH46_02614</name>
</gene>
<dbReference type="PANTHER" id="PTHR23310">
    <property type="entry name" value="ACYL-COA-BINDING PROTEIN, ACBP"/>
    <property type="match status" value="1"/>
</dbReference>